<accession>A0A7T0G3P9</accession>
<organism evidence="3 4">
    <name type="scientific">Candidatus Nitrohelix vancouverensis</name>
    <dbReference type="NCBI Taxonomy" id="2705534"/>
    <lineage>
        <taxon>Bacteria</taxon>
        <taxon>Pseudomonadati</taxon>
        <taxon>Nitrospinota/Tectimicrobiota group</taxon>
        <taxon>Nitrospinota</taxon>
        <taxon>Nitrospinia</taxon>
        <taxon>Nitrospinales</taxon>
        <taxon>Nitrospinaceae</taxon>
        <taxon>Candidatus Nitrohelix</taxon>
    </lineage>
</organism>
<keyword evidence="2" id="KW-0812">Transmembrane</keyword>
<dbReference type="EMBL" id="CP048620">
    <property type="protein sequence ID" value="QPJ65553.1"/>
    <property type="molecule type" value="Genomic_DNA"/>
</dbReference>
<dbReference type="Proteomes" id="UP000594464">
    <property type="component" value="Chromosome"/>
</dbReference>
<dbReference type="AlphaFoldDB" id="A0A7T0G3P9"/>
<feature type="region of interest" description="Disordered" evidence="1">
    <location>
        <begin position="26"/>
        <end position="59"/>
    </location>
</feature>
<dbReference type="KEGG" id="nva:G3M78_09175"/>
<evidence type="ECO:0000256" key="2">
    <source>
        <dbReference type="SAM" id="Phobius"/>
    </source>
</evidence>
<reference evidence="4" key="1">
    <citation type="submission" date="2020-02" db="EMBL/GenBank/DDBJ databases">
        <title>Genomic and physiological characterization of two novel Nitrospinaceae genera.</title>
        <authorList>
            <person name="Mueller A.J."/>
            <person name="Jung M.-Y."/>
            <person name="Strachan C.R."/>
            <person name="Herbold C.W."/>
            <person name="Kirkegaard R.H."/>
            <person name="Daims H."/>
        </authorList>
    </citation>
    <scope>NUCLEOTIDE SEQUENCE [LARGE SCALE GENOMIC DNA]</scope>
</reference>
<sequence length="109" mass="12254">MKDLAPFLLILGALASFVLLYISSRKKPSRKIQKRKKLPQPRKKPTPDKKPEAPSVATMKQEISQLVENDPDKVVQGIRMWLNEEKLAALSNKLLAAKGEKPPTKKKTP</sequence>
<keyword evidence="2" id="KW-1133">Transmembrane helix</keyword>
<feature type="transmembrane region" description="Helical" evidence="2">
    <location>
        <begin position="6"/>
        <end position="24"/>
    </location>
</feature>
<evidence type="ECO:0000313" key="4">
    <source>
        <dbReference type="Proteomes" id="UP000594464"/>
    </source>
</evidence>
<gene>
    <name evidence="3" type="ORF">G3M78_09175</name>
</gene>
<protein>
    <submittedName>
        <fullName evidence="3">Uncharacterized protein</fullName>
    </submittedName>
</protein>
<feature type="compositionally biased region" description="Basic residues" evidence="1">
    <location>
        <begin position="26"/>
        <end position="44"/>
    </location>
</feature>
<proteinExistence type="predicted"/>
<keyword evidence="2" id="KW-0472">Membrane</keyword>
<evidence type="ECO:0000313" key="3">
    <source>
        <dbReference type="EMBL" id="QPJ65553.1"/>
    </source>
</evidence>
<name>A0A7T0G3P9_9BACT</name>
<evidence type="ECO:0000256" key="1">
    <source>
        <dbReference type="SAM" id="MobiDB-lite"/>
    </source>
</evidence>